<dbReference type="Pfam" id="PF02800">
    <property type="entry name" value="Gp_dh_C"/>
    <property type="match status" value="1"/>
</dbReference>
<evidence type="ECO:0000256" key="7">
    <source>
        <dbReference type="ARBA" id="ARBA00023152"/>
    </source>
</evidence>
<evidence type="ECO:0000256" key="5">
    <source>
        <dbReference type="ARBA" id="ARBA00023002"/>
    </source>
</evidence>
<keyword evidence="7 10" id="KW-0324">Glycolysis</keyword>
<dbReference type="InterPro" id="IPR006436">
    <property type="entry name" value="Glyceraldehyde-3-P_DH_2_arc"/>
</dbReference>
<dbReference type="InterPro" id="IPR020829">
    <property type="entry name" value="GlycerAld_3-P_DH_cat"/>
</dbReference>
<proteinExistence type="inferred from homology"/>
<dbReference type="GO" id="GO:0047100">
    <property type="term" value="F:glyceraldehyde-3-phosphate dehydrogenase (NADP+) (phosphorylating) activity"/>
    <property type="evidence" value="ECO:0007669"/>
    <property type="project" value="RHEA"/>
</dbReference>
<evidence type="ECO:0000256" key="1">
    <source>
        <dbReference type="ARBA" id="ARBA00004869"/>
    </source>
</evidence>
<dbReference type="SUPFAM" id="SSF51735">
    <property type="entry name" value="NAD(P)-binding Rossmann-fold domains"/>
    <property type="match status" value="1"/>
</dbReference>
<dbReference type="Gene3D" id="3.30.360.10">
    <property type="entry name" value="Dihydrodipicolinate Reductase, domain 2"/>
    <property type="match status" value="1"/>
</dbReference>
<dbReference type="InterPro" id="IPR020831">
    <property type="entry name" value="GlycerAld/Erythrose_P_DH"/>
</dbReference>
<dbReference type="GO" id="GO:0004365">
    <property type="term" value="F:glyceraldehyde-3-phosphate dehydrogenase (NAD+) (phosphorylating) activity"/>
    <property type="evidence" value="ECO:0007669"/>
    <property type="project" value="UniProtKB-UniRule"/>
</dbReference>
<keyword evidence="4 10" id="KW-0521">NADP</keyword>
<evidence type="ECO:0000256" key="6">
    <source>
        <dbReference type="ARBA" id="ARBA00023027"/>
    </source>
</evidence>
<dbReference type="AlphaFoldDB" id="A0A075FUA9"/>
<gene>
    <name evidence="14" type="primary">gap2</name>
    <name evidence="10" type="synonym">gap</name>
</gene>
<dbReference type="PIRSF" id="PIRSF000149">
    <property type="entry name" value="GAP_DH"/>
    <property type="match status" value="1"/>
</dbReference>
<dbReference type="SMART" id="SM00846">
    <property type="entry name" value="Gp_dh_N"/>
    <property type="match status" value="1"/>
</dbReference>
<feature type="binding site" evidence="10">
    <location>
        <begin position="217"/>
        <end position="218"/>
    </location>
    <ligand>
        <name>D-glyceraldehyde 3-phosphate</name>
        <dbReference type="ChEBI" id="CHEBI:59776"/>
    </ligand>
</feature>
<dbReference type="InterPro" id="IPR020828">
    <property type="entry name" value="GlycerAld_3-P_DH_NAD(P)-bd"/>
</dbReference>
<dbReference type="Gene3D" id="3.40.50.720">
    <property type="entry name" value="NAD(P)-binding Rossmann-like Domain"/>
    <property type="match status" value="1"/>
</dbReference>
<dbReference type="GO" id="GO:0006096">
    <property type="term" value="P:glycolytic process"/>
    <property type="evidence" value="ECO:0007669"/>
    <property type="project" value="UniProtKB-UniRule"/>
</dbReference>
<feature type="binding site" evidence="10">
    <location>
        <begin position="163"/>
        <end position="165"/>
    </location>
    <ligand>
        <name>D-glyceraldehyde 3-phosphate</name>
        <dbReference type="ChEBI" id="CHEBI:59776"/>
    </ligand>
</feature>
<dbReference type="InterPro" id="IPR036291">
    <property type="entry name" value="NAD(P)-bd_dom_sf"/>
</dbReference>
<evidence type="ECO:0000256" key="12">
    <source>
        <dbReference type="RuleBase" id="RU003388"/>
    </source>
</evidence>
<accession>A0A075FUA9</accession>
<dbReference type="GO" id="GO:0050661">
    <property type="term" value="F:NADP binding"/>
    <property type="evidence" value="ECO:0007669"/>
    <property type="project" value="UniProtKB-UniRule"/>
</dbReference>
<dbReference type="GO" id="GO:0008839">
    <property type="term" value="F:4-hydroxy-tetrahydrodipicolinate reductase"/>
    <property type="evidence" value="ECO:0007669"/>
    <property type="project" value="InterPro"/>
</dbReference>
<evidence type="ECO:0000256" key="8">
    <source>
        <dbReference type="ARBA" id="ARBA00048067"/>
    </source>
</evidence>
<dbReference type="CDD" id="cd02278">
    <property type="entry name" value="GAPDH_II_N"/>
    <property type="match status" value="1"/>
</dbReference>
<dbReference type="CDD" id="cd18127">
    <property type="entry name" value="GAPDH_II_C"/>
    <property type="match status" value="1"/>
</dbReference>
<evidence type="ECO:0000256" key="4">
    <source>
        <dbReference type="ARBA" id="ARBA00022857"/>
    </source>
</evidence>
<dbReference type="Pfam" id="PF01113">
    <property type="entry name" value="DapB_N"/>
    <property type="match status" value="1"/>
</dbReference>
<comment type="similarity">
    <text evidence="2 10 12">Belongs to the glyceraldehyde-3-phosphate dehydrogenase family.</text>
</comment>
<dbReference type="EMBL" id="KF900384">
    <property type="protein sequence ID" value="AIE93026.1"/>
    <property type="molecule type" value="Genomic_DNA"/>
</dbReference>
<dbReference type="EC" id="1.2.1.59" evidence="10 12"/>
<keyword evidence="10 12" id="KW-0963">Cytoplasm</keyword>
<comment type="catalytic activity">
    <reaction evidence="9 10 12">
        <text>D-glyceraldehyde 3-phosphate + phosphate + NAD(+) = (2R)-3-phospho-glyceroyl phosphate + NADH + H(+)</text>
        <dbReference type="Rhea" id="RHEA:10300"/>
        <dbReference type="ChEBI" id="CHEBI:15378"/>
        <dbReference type="ChEBI" id="CHEBI:43474"/>
        <dbReference type="ChEBI" id="CHEBI:57540"/>
        <dbReference type="ChEBI" id="CHEBI:57604"/>
        <dbReference type="ChEBI" id="CHEBI:57945"/>
        <dbReference type="ChEBI" id="CHEBI:59776"/>
        <dbReference type="EC" id="1.2.1.59"/>
    </reaction>
</comment>
<organism evidence="14">
    <name type="scientific">uncultured marine group II/III euryarchaeote AD1000_31_D05</name>
    <dbReference type="NCBI Taxonomy" id="1457753"/>
    <lineage>
        <taxon>Archaea</taxon>
        <taxon>Methanobacteriati</taxon>
        <taxon>Methanobacteriota</taxon>
        <taxon>environmental samples</taxon>
    </lineage>
</organism>
<dbReference type="HAMAP" id="MF_00559">
    <property type="entry name" value="G3P_dehdrog_arch"/>
    <property type="match status" value="1"/>
</dbReference>
<keyword evidence="6 10" id="KW-0520">NAD</keyword>
<feature type="active site" description="Nucleophile" evidence="10 11">
    <location>
        <position position="164"/>
    </location>
</feature>
<evidence type="ECO:0000256" key="2">
    <source>
        <dbReference type="ARBA" id="ARBA00007406"/>
    </source>
</evidence>
<comment type="pathway">
    <text evidence="1 10 12">Carbohydrate degradation; glycolysis; pyruvate from D-glyceraldehyde 3-phosphate: step 1/5.</text>
</comment>
<dbReference type="GO" id="GO:0051287">
    <property type="term" value="F:NAD binding"/>
    <property type="evidence" value="ECO:0007669"/>
    <property type="project" value="UniProtKB-UniRule"/>
</dbReference>
<comment type="subcellular location">
    <subcellularLocation>
        <location evidence="10 12">Cytoplasm</location>
    </subcellularLocation>
</comment>
<dbReference type="GO" id="GO:0005737">
    <property type="term" value="C:cytoplasm"/>
    <property type="evidence" value="ECO:0007669"/>
    <property type="project" value="UniProtKB-SubCell"/>
</dbReference>
<reference evidence="14" key="1">
    <citation type="journal article" date="2014" name="Genome Biol. Evol.">
        <title>Pangenome evidence for extensive interdomain horizontal transfer affecting lineage core and shell genes in uncultured planktonic thaumarchaeota and euryarchaeota.</title>
        <authorList>
            <person name="Deschamps P."/>
            <person name="Zivanovic Y."/>
            <person name="Moreira D."/>
            <person name="Rodriguez-Valera F."/>
            <person name="Lopez-Garcia P."/>
        </authorList>
    </citation>
    <scope>NUCLEOTIDE SEQUENCE</scope>
</reference>
<protein>
    <recommendedName>
        <fullName evidence="10 12">Glyceraldehyde-3-phosphate dehydrogenase</fullName>
        <shortName evidence="10">GAPDH</shortName>
        <ecNumber evidence="10 12">1.2.1.59</ecNumber>
    </recommendedName>
    <alternativeName>
        <fullName evidence="10">NAD(P)-dependent glyceraldehyde-3-phosphate dehydrogenase</fullName>
    </alternativeName>
</protein>
<dbReference type="InterPro" id="IPR000846">
    <property type="entry name" value="DapB_N"/>
</dbReference>
<feature type="domain" description="Glyceraldehyde 3-phosphate dehydrogenase NAD(P) binding" evidence="13">
    <location>
        <begin position="24"/>
        <end position="164"/>
    </location>
</feature>
<name>A0A075FUA9_9EURY</name>
<dbReference type="SUPFAM" id="SSF55347">
    <property type="entry name" value="Glyceraldehyde-3-phosphate dehydrogenase-like, C-terminal domain"/>
    <property type="match status" value="1"/>
</dbReference>
<dbReference type="NCBIfam" id="TIGR01546">
    <property type="entry name" value="GAPDH-II_archae"/>
    <property type="match status" value="1"/>
</dbReference>
<evidence type="ECO:0000256" key="11">
    <source>
        <dbReference type="PIRSR" id="PIRSR000149-1"/>
    </source>
</evidence>
<feature type="binding site" evidence="10">
    <location>
        <position position="134"/>
    </location>
    <ligand>
        <name>NAD(+)</name>
        <dbReference type="ChEBI" id="CHEBI:57540"/>
    </ligand>
</feature>
<evidence type="ECO:0000256" key="3">
    <source>
        <dbReference type="ARBA" id="ARBA00011881"/>
    </source>
</evidence>
<comment type="catalytic activity">
    <reaction evidence="8 10 12">
        <text>D-glyceraldehyde 3-phosphate + phosphate + NADP(+) = (2R)-3-phospho-glyceroyl phosphate + NADPH + H(+)</text>
        <dbReference type="Rhea" id="RHEA:10296"/>
        <dbReference type="ChEBI" id="CHEBI:15378"/>
        <dbReference type="ChEBI" id="CHEBI:43474"/>
        <dbReference type="ChEBI" id="CHEBI:57604"/>
        <dbReference type="ChEBI" id="CHEBI:57783"/>
        <dbReference type="ChEBI" id="CHEBI:58349"/>
        <dbReference type="ChEBI" id="CHEBI:59776"/>
        <dbReference type="EC" id="1.2.1.59"/>
    </reaction>
</comment>
<evidence type="ECO:0000256" key="9">
    <source>
        <dbReference type="ARBA" id="ARBA00048853"/>
    </source>
</evidence>
<dbReference type="NCBIfam" id="NF003251">
    <property type="entry name" value="PRK04207.1"/>
    <property type="match status" value="1"/>
</dbReference>
<feature type="binding site" evidence="10">
    <location>
        <position position="192"/>
    </location>
    <ligand>
        <name>NAD(+)</name>
        <dbReference type="ChEBI" id="CHEBI:57540"/>
    </ligand>
</feature>
<keyword evidence="5 10" id="KW-0560">Oxidoreductase</keyword>
<dbReference type="UniPathway" id="UPA00109">
    <property type="reaction ID" value="UER00184"/>
</dbReference>
<sequence>MFIGSLQTPANYRKRFRGAFVNAINVAINGYGTIGKRVADAVDAQEDMEIVGVTKTAPSFGCNLAIRKGFPLYCTSDDPKRISAFEEASIECHGGLSDLLSIADVVVDCSPGNMGAENLDKYKDAGVKHIFQGGEEHSLTGLSYTSCANHYENLGADGTRVVSCNTTGLSRTLVPLFEACGSLRVECTMIRRAADPGDSKKGPINAIKPVLKIPSHHGSDVMTVKSGIEINSLAVAVPTTIMHVHAIVADLPAGHGLTTGSIVELWRETPRVIVMLGEGNRLTSTAEVMEMARDIGRKWGDLHEIFVWEDGVKLVGNRLYYFQAIHQESDVIPENVDCIRALMGTEHDWHSSVAITDAAISRYYSI</sequence>
<dbReference type="GO" id="GO:0009089">
    <property type="term" value="P:lysine biosynthetic process via diaminopimelate"/>
    <property type="evidence" value="ECO:0007669"/>
    <property type="project" value="InterPro"/>
</dbReference>
<evidence type="ECO:0000313" key="14">
    <source>
        <dbReference type="EMBL" id="AIE93026.1"/>
    </source>
</evidence>
<evidence type="ECO:0000259" key="13">
    <source>
        <dbReference type="SMART" id="SM00846"/>
    </source>
</evidence>
<feature type="binding site" evidence="10">
    <location>
        <position position="327"/>
    </location>
    <ligand>
        <name>NAD(+)</name>
        <dbReference type="ChEBI" id="CHEBI:57540"/>
    </ligand>
</feature>
<comment type="subunit">
    <text evidence="3 10 12">Homotetramer.</text>
</comment>
<evidence type="ECO:0000256" key="10">
    <source>
        <dbReference type="HAMAP-Rule" id="MF_00559"/>
    </source>
</evidence>
<feature type="binding site" evidence="10">
    <location>
        <begin position="33"/>
        <end position="34"/>
    </location>
    <ligand>
        <name>NAD(+)</name>
        <dbReference type="ChEBI" id="CHEBI:57540"/>
    </ligand>
</feature>